<dbReference type="Gene3D" id="3.40.50.10930">
    <property type="match status" value="1"/>
</dbReference>
<dbReference type="InterPro" id="IPR006697">
    <property type="entry name" value="RecC"/>
</dbReference>
<name>A0A2L1GL46_9BACT</name>
<keyword evidence="9" id="KW-0234">DNA repair</keyword>
<keyword evidence="1" id="KW-0540">Nuclease</keyword>
<dbReference type="Pfam" id="PF04257">
    <property type="entry name" value="Exonuc_V_gamma"/>
    <property type="match status" value="1"/>
</dbReference>
<dbReference type="Gene3D" id="3.40.50.300">
    <property type="entry name" value="P-loop containing nucleotide triphosphate hydrolases"/>
    <property type="match status" value="2"/>
</dbReference>
<dbReference type="EMBL" id="CP021255">
    <property type="protein sequence ID" value="AVD70395.1"/>
    <property type="molecule type" value="Genomic_DNA"/>
</dbReference>
<dbReference type="InterPro" id="IPR027417">
    <property type="entry name" value="P-loop_NTPase"/>
</dbReference>
<dbReference type="Pfam" id="PF17946">
    <property type="entry name" value="RecC_C"/>
    <property type="match status" value="1"/>
</dbReference>
<dbReference type="GO" id="GO:0005524">
    <property type="term" value="F:ATP binding"/>
    <property type="evidence" value="ECO:0007669"/>
    <property type="project" value="UniProtKB-KW"/>
</dbReference>
<evidence type="ECO:0000313" key="12">
    <source>
        <dbReference type="Proteomes" id="UP000239867"/>
    </source>
</evidence>
<dbReference type="InterPro" id="IPR013986">
    <property type="entry name" value="DExx_box_DNA_helicase_dom_sf"/>
</dbReference>
<dbReference type="InterPro" id="IPR041500">
    <property type="entry name" value="RecC_C"/>
</dbReference>
<dbReference type="KEGG" id="deo:CAY53_01940"/>
<keyword evidence="5" id="KW-0347">Helicase</keyword>
<gene>
    <name evidence="11" type="ORF">CAY53_01940</name>
</gene>
<dbReference type="GO" id="GO:0006281">
    <property type="term" value="P:DNA repair"/>
    <property type="evidence" value="ECO:0007669"/>
    <property type="project" value="UniProtKB-KW"/>
</dbReference>
<organism evidence="11 12">
    <name type="scientific">Desulfobulbus oralis</name>
    <dbReference type="NCBI Taxonomy" id="1986146"/>
    <lineage>
        <taxon>Bacteria</taxon>
        <taxon>Pseudomonadati</taxon>
        <taxon>Thermodesulfobacteriota</taxon>
        <taxon>Desulfobulbia</taxon>
        <taxon>Desulfobulbales</taxon>
        <taxon>Desulfobulbaceae</taxon>
        <taxon>Desulfobulbus</taxon>
    </lineage>
</organism>
<dbReference type="InterPro" id="IPR011335">
    <property type="entry name" value="Restrct_endonuc-II-like"/>
</dbReference>
<dbReference type="SUPFAM" id="SSF52540">
    <property type="entry name" value="P-loop containing nucleoside triphosphate hydrolases"/>
    <property type="match status" value="2"/>
</dbReference>
<keyword evidence="6" id="KW-0269">Exonuclease</keyword>
<dbReference type="RefSeq" id="WP_104935706.1">
    <property type="nucleotide sequence ID" value="NZ_CP021255.1"/>
</dbReference>
<dbReference type="GO" id="GO:0009338">
    <property type="term" value="C:exodeoxyribonuclease V complex"/>
    <property type="evidence" value="ECO:0007669"/>
    <property type="project" value="InterPro"/>
</dbReference>
<reference evidence="11 12" key="1">
    <citation type="journal article" date="2018" name="MBio">
        <title>Insights into the evolution of host association through the isolation and characterization of a novel human periodontal pathobiont, Desulfobulbus oralis.</title>
        <authorList>
            <person name="Cross K.L."/>
            <person name="Chirania P."/>
            <person name="Xiong W."/>
            <person name="Beall C.J."/>
            <person name="Elkins J.G."/>
            <person name="Giannone R.J."/>
            <person name="Griffen A.L."/>
            <person name="Guss A.M."/>
            <person name="Hettich R.L."/>
            <person name="Joshi S.S."/>
            <person name="Mokrzan E.M."/>
            <person name="Martin R.K."/>
            <person name="Zhulin I.B."/>
            <person name="Leys E.J."/>
            <person name="Podar M."/>
        </authorList>
    </citation>
    <scope>NUCLEOTIDE SEQUENCE [LARGE SCALE GENOMIC DNA]</scope>
    <source>
        <strain evidence="11 12">ORNL</strain>
    </source>
</reference>
<keyword evidence="2" id="KW-0547">Nucleotide-binding</keyword>
<dbReference type="GO" id="GO:0003677">
    <property type="term" value="F:DNA binding"/>
    <property type="evidence" value="ECO:0007669"/>
    <property type="project" value="UniProtKB-KW"/>
</dbReference>
<proteinExistence type="inferred from homology"/>
<evidence type="ECO:0000256" key="2">
    <source>
        <dbReference type="ARBA" id="ARBA00022741"/>
    </source>
</evidence>
<evidence type="ECO:0000256" key="7">
    <source>
        <dbReference type="ARBA" id="ARBA00022840"/>
    </source>
</evidence>
<dbReference type="PIRSF" id="PIRSF000980">
    <property type="entry name" value="RecC"/>
    <property type="match status" value="1"/>
</dbReference>
<feature type="domain" description="RecC C-terminal" evidence="10">
    <location>
        <begin position="791"/>
        <end position="1013"/>
    </location>
</feature>
<dbReference type="Gene3D" id="1.10.10.160">
    <property type="match status" value="1"/>
</dbReference>
<evidence type="ECO:0000313" key="11">
    <source>
        <dbReference type="EMBL" id="AVD70395.1"/>
    </source>
</evidence>
<dbReference type="GO" id="GO:0004386">
    <property type="term" value="F:helicase activity"/>
    <property type="evidence" value="ECO:0007669"/>
    <property type="project" value="UniProtKB-KW"/>
</dbReference>
<keyword evidence="3" id="KW-0227">DNA damage</keyword>
<sequence length="1081" mass="119661">MHLYQSNRLEYLLALLVEICTAQPLADPLATEIIVVQHPGMGRWLAREWALKTGIAGLLSFPLPARALGDLYRLLRPEAAPEAVWQRSVLRWRILALLPAYAAEAGSAGVFAPLAPYLGAASDGTALFQLAGRIAEVFDRYQVYRPELLLRWEAGEDADKWQARLWRRLCAGQTPHRAWLYADCRRRLMAPPPILPERLHLFGMSSLAPVYWQLFQQLGRHMAVHCFQLSPCRGFWHDLKPKWRQAREQEADALLAMKALPKEPNALLVQFGQAGREFACQILEGGPDNPVELYGEPEGDTLLARVQSHLLNMQAMPQRPEEREFMDENDLSLQFHDCSSELREVQVLHDYLLDCCQRDPELTPGDILVAAPDIGRYAAAVQAVFGEAPPERFMPFALADQPLAAAIRLPRVFLELIACLQSRCTSTELLALLEEPALHRRFGLEAGHLPTACKLLRQAGICWGLDAEHRLDLDCGPASGEAHSFRHGLDRLLLGFAMGEADALHAGLYPSVPAGDEAMVVLQALLALHDRLAAWRKIWQRQRPAAEWPPLLLRMQEDFFAPAGGAEGVQRLREAIHELSEELALSGYSAPLAPKSLTLRLEESLNAMDNGQAFLSGRVTFCNMVPMRSLPFQIICLLGMNDGMFPRQQRPVGFDEMAKHPRLGDRKRREDDLYLFLEAMLSARKALYLSWLGHSQQDGTERPPSLALSALADYLDAAFQIKGQPEKRPSQAQSVQHPFQPFSPKNYGRALEGCGLAWPASFDPAWLPATGPGAAPAFLDGPLPLEAPVGAIELSALLRFWRHPAAYFLQYRLGMALHREEDMPAEAEPFTLDGLDNYLLREAVVERLLAGQDEAHIGAVLRAQGCLPEGQFAALALRGPAEEGASLAKALLPLLAEPAEPQELQLTVEGYQVSGRVDRLYRAGRVLWTAGQATSGRLTDVWLCHLALAASGRPCSSTLVFRNKDTAVQIWTWPELAQDEAAALLAPWLRGYAEGQETALPFFPKSSLAWAESMQKTDDEGIALSRAGQRWQGSHTGAERDEAVFALLFSGKNPFDDTFIRLAGLLQSLLARKAEAANAGA</sequence>
<dbReference type="GO" id="GO:0008854">
    <property type="term" value="F:exodeoxyribonuclease V activity"/>
    <property type="evidence" value="ECO:0007669"/>
    <property type="project" value="InterPro"/>
</dbReference>
<accession>A0A2L1GL46</accession>
<evidence type="ECO:0000256" key="9">
    <source>
        <dbReference type="ARBA" id="ARBA00023204"/>
    </source>
</evidence>
<keyword evidence="4" id="KW-0378">Hydrolase</keyword>
<keyword evidence="8" id="KW-0238">DNA-binding</keyword>
<dbReference type="PANTHER" id="PTHR30591:SF1">
    <property type="entry name" value="RECBCD ENZYME SUBUNIT RECC"/>
    <property type="match status" value="1"/>
</dbReference>
<keyword evidence="12" id="KW-1185">Reference proteome</keyword>
<evidence type="ECO:0000256" key="1">
    <source>
        <dbReference type="ARBA" id="ARBA00022722"/>
    </source>
</evidence>
<dbReference type="PANTHER" id="PTHR30591">
    <property type="entry name" value="RECBCD ENZYME SUBUNIT RECC"/>
    <property type="match status" value="1"/>
</dbReference>
<evidence type="ECO:0000256" key="8">
    <source>
        <dbReference type="ARBA" id="ARBA00023125"/>
    </source>
</evidence>
<evidence type="ECO:0000256" key="3">
    <source>
        <dbReference type="ARBA" id="ARBA00022763"/>
    </source>
</evidence>
<evidence type="ECO:0000256" key="4">
    <source>
        <dbReference type="ARBA" id="ARBA00022801"/>
    </source>
</evidence>
<evidence type="ECO:0000259" key="10">
    <source>
        <dbReference type="Pfam" id="PF17946"/>
    </source>
</evidence>
<dbReference type="Proteomes" id="UP000239867">
    <property type="component" value="Chromosome"/>
</dbReference>
<evidence type="ECO:0000256" key="5">
    <source>
        <dbReference type="ARBA" id="ARBA00022806"/>
    </source>
</evidence>
<dbReference type="SUPFAM" id="SSF52980">
    <property type="entry name" value="Restriction endonuclease-like"/>
    <property type="match status" value="1"/>
</dbReference>
<dbReference type="GO" id="GO:0006310">
    <property type="term" value="P:DNA recombination"/>
    <property type="evidence" value="ECO:0007669"/>
    <property type="project" value="TreeGrafter"/>
</dbReference>
<dbReference type="AlphaFoldDB" id="A0A2L1GL46"/>
<dbReference type="OrthoDB" id="9762834at2"/>
<protein>
    <submittedName>
        <fullName evidence="11">Exodeoxyribonuclease V subunit gamma</fullName>
    </submittedName>
</protein>
<dbReference type="HAMAP" id="MF_01486">
    <property type="entry name" value="RecC"/>
    <property type="match status" value="1"/>
</dbReference>
<dbReference type="NCBIfam" id="TIGR01450">
    <property type="entry name" value="recC"/>
    <property type="match status" value="1"/>
</dbReference>
<evidence type="ECO:0000256" key="6">
    <source>
        <dbReference type="ARBA" id="ARBA00022839"/>
    </source>
</evidence>
<keyword evidence="7" id="KW-0067">ATP-binding</keyword>
<dbReference type="Gene3D" id="1.10.10.990">
    <property type="match status" value="1"/>
</dbReference>